<evidence type="ECO:0000313" key="2">
    <source>
        <dbReference type="EMBL" id="MCS2794675.1"/>
    </source>
</evidence>
<sequence>MKSLNYWILMLLMATSCLTLASCGDDDDEQGNENTKKCYIDTDGRHVDFKYAYLSIDEPSYSGGLYEYELEFSNIDYFYYTKKQEEIIGKKVSFAVISFVSPKKYDINSLPEGDFPFQAYYSSKKDDYYYDCEININCVKNSDGSDYCEQYYEADWNKGYQSSDLIISKTSDGLYKIEIKNLNLEAAQPGEFDIEQNKERKTTGSFYFEGRFEDISSLDFD</sequence>
<evidence type="ECO:0000256" key="1">
    <source>
        <dbReference type="SAM" id="SignalP"/>
    </source>
</evidence>
<organism evidence="2 3">
    <name type="scientific">Bacteroides faecis</name>
    <dbReference type="NCBI Taxonomy" id="674529"/>
    <lineage>
        <taxon>Bacteria</taxon>
        <taxon>Pseudomonadati</taxon>
        <taxon>Bacteroidota</taxon>
        <taxon>Bacteroidia</taxon>
        <taxon>Bacteroidales</taxon>
        <taxon>Bacteroidaceae</taxon>
        <taxon>Bacteroides</taxon>
    </lineage>
</organism>
<keyword evidence="1" id="KW-0732">Signal</keyword>
<reference evidence="2" key="1">
    <citation type="submission" date="2022-08" db="EMBL/GenBank/DDBJ databases">
        <title>Genome Sequencing of Bacteroides fragilis Group Isolates with Nanopore Technology.</title>
        <authorList>
            <person name="Tisza M.J."/>
            <person name="Smith D."/>
            <person name="Dekker J.P."/>
        </authorList>
    </citation>
    <scope>NUCLEOTIDE SEQUENCE</scope>
    <source>
        <strain evidence="2">BFG-351</strain>
    </source>
</reference>
<name>A0AAW5P1Q4_9BACE</name>
<dbReference type="RefSeq" id="WP_010539047.1">
    <property type="nucleotide sequence ID" value="NZ_CAJTBQ010000008.1"/>
</dbReference>
<gene>
    <name evidence="2" type="ORF">NXW97_22215</name>
</gene>
<feature type="chain" id="PRO_5043980812" description="Lipoprotein" evidence="1">
    <location>
        <begin position="22"/>
        <end position="221"/>
    </location>
</feature>
<proteinExistence type="predicted"/>
<dbReference type="Proteomes" id="UP001204548">
    <property type="component" value="Unassembled WGS sequence"/>
</dbReference>
<comment type="caution">
    <text evidence="2">The sequence shown here is derived from an EMBL/GenBank/DDBJ whole genome shotgun (WGS) entry which is preliminary data.</text>
</comment>
<evidence type="ECO:0008006" key="4">
    <source>
        <dbReference type="Google" id="ProtNLM"/>
    </source>
</evidence>
<evidence type="ECO:0000313" key="3">
    <source>
        <dbReference type="Proteomes" id="UP001204548"/>
    </source>
</evidence>
<protein>
    <recommendedName>
        <fullName evidence="4">Lipoprotein</fullName>
    </recommendedName>
</protein>
<feature type="signal peptide" evidence="1">
    <location>
        <begin position="1"/>
        <end position="21"/>
    </location>
</feature>
<dbReference type="AlphaFoldDB" id="A0AAW5P1Q4"/>
<dbReference type="EMBL" id="JANUTS010000001">
    <property type="protein sequence ID" value="MCS2794675.1"/>
    <property type="molecule type" value="Genomic_DNA"/>
</dbReference>
<dbReference type="PROSITE" id="PS51257">
    <property type="entry name" value="PROKAR_LIPOPROTEIN"/>
    <property type="match status" value="1"/>
</dbReference>
<accession>A0AAW5P1Q4</accession>